<dbReference type="Gramene" id="LPERR01G00380.1">
    <property type="protein sequence ID" value="LPERR01G00380.1"/>
    <property type="gene ID" value="LPERR01G00380"/>
</dbReference>
<dbReference type="Gene3D" id="3.40.50.720">
    <property type="entry name" value="NAD(P)-binding Rossmann-like Domain"/>
    <property type="match status" value="1"/>
</dbReference>
<dbReference type="InterPro" id="IPR036291">
    <property type="entry name" value="NAD(P)-bd_dom_sf"/>
</dbReference>
<dbReference type="Gene3D" id="3.90.25.10">
    <property type="entry name" value="UDP-galactose 4-epimerase, domain 1"/>
    <property type="match status" value="1"/>
</dbReference>
<dbReference type="PANTHER" id="PTHR43349">
    <property type="entry name" value="PINORESINOL REDUCTASE-RELATED"/>
    <property type="match status" value="1"/>
</dbReference>
<dbReference type="SUPFAM" id="SSF51735">
    <property type="entry name" value="NAD(P)-binding Rossmann-fold domains"/>
    <property type="match status" value="1"/>
</dbReference>
<dbReference type="InterPro" id="IPR050608">
    <property type="entry name" value="NmrA-type/Isoflavone_red_sf"/>
</dbReference>
<dbReference type="Proteomes" id="UP000032180">
    <property type="component" value="Chromosome 1"/>
</dbReference>
<evidence type="ECO:0000313" key="3">
    <source>
        <dbReference type="Proteomes" id="UP000032180"/>
    </source>
</evidence>
<feature type="domain" description="NmrA-like" evidence="1">
    <location>
        <begin position="16"/>
        <end position="310"/>
    </location>
</feature>
<accession>A0A0D9UVU3</accession>
<dbReference type="eggNOG" id="ENOG502QPMY">
    <property type="taxonomic scope" value="Eukaryota"/>
</dbReference>
<proteinExistence type="predicted"/>
<dbReference type="EnsemblPlants" id="LPERR01G00380.1">
    <property type="protein sequence ID" value="LPERR01G00380.1"/>
    <property type="gene ID" value="LPERR01G00380"/>
</dbReference>
<reference evidence="2 3" key="1">
    <citation type="submission" date="2012-08" db="EMBL/GenBank/DDBJ databases">
        <title>Oryza genome evolution.</title>
        <authorList>
            <person name="Wing R.A."/>
        </authorList>
    </citation>
    <scope>NUCLEOTIDE SEQUENCE</scope>
</reference>
<reference evidence="2" key="3">
    <citation type="submission" date="2015-04" db="UniProtKB">
        <authorList>
            <consortium name="EnsemblPlants"/>
        </authorList>
    </citation>
    <scope>IDENTIFICATION</scope>
</reference>
<organism evidence="2 3">
    <name type="scientific">Leersia perrieri</name>
    <dbReference type="NCBI Taxonomy" id="77586"/>
    <lineage>
        <taxon>Eukaryota</taxon>
        <taxon>Viridiplantae</taxon>
        <taxon>Streptophyta</taxon>
        <taxon>Embryophyta</taxon>
        <taxon>Tracheophyta</taxon>
        <taxon>Spermatophyta</taxon>
        <taxon>Magnoliopsida</taxon>
        <taxon>Liliopsida</taxon>
        <taxon>Poales</taxon>
        <taxon>Poaceae</taxon>
        <taxon>BOP clade</taxon>
        <taxon>Oryzoideae</taxon>
        <taxon>Oryzeae</taxon>
        <taxon>Oryzinae</taxon>
        <taxon>Leersia</taxon>
    </lineage>
</organism>
<reference evidence="3" key="2">
    <citation type="submission" date="2013-12" db="EMBL/GenBank/DDBJ databases">
        <authorList>
            <person name="Yu Y."/>
            <person name="Lee S."/>
            <person name="de Baynast K."/>
            <person name="Wissotski M."/>
            <person name="Liu L."/>
            <person name="Talag J."/>
            <person name="Goicoechea J."/>
            <person name="Angelova A."/>
            <person name="Jetty R."/>
            <person name="Kudrna D."/>
            <person name="Golser W."/>
            <person name="Rivera L."/>
            <person name="Zhang J."/>
            <person name="Wing R."/>
        </authorList>
    </citation>
    <scope>NUCLEOTIDE SEQUENCE</scope>
</reference>
<sequence length="310" mass="33445">MAFGSEETTAATVTPKKSKILVVGGTGYIGKHVVFASARLGYPTVVLVRDLAPSDPAKAQLLQSFRDAGVTHLHGDLYDHDSLVRTIRDADVIISTLGAMQIADQTNLIAGIKEAVRPRPDHTGAVEAAKSIFAGKAVIRRAVEAAGIPHTYVVSNYSLRYILKYGGSTSPASYTLPAVGRNLPPAPPVDRVVIIGDGKTKVVFVEEEDIGTFTVLAAADPWTENKAMHIRPAANTMSHDELVSLWEKKTGKKLERVHLPEEAVLKQIHESPIPLNILLSIAHAAYIRGEMTTPLDPASDMEATELFPDY</sequence>
<name>A0A0D9UVU3_9ORYZ</name>
<dbReference type="Pfam" id="PF05368">
    <property type="entry name" value="NmrA"/>
    <property type="match status" value="1"/>
</dbReference>
<dbReference type="STRING" id="77586.A0A0D9UVU3"/>
<evidence type="ECO:0000259" key="1">
    <source>
        <dbReference type="Pfam" id="PF05368"/>
    </source>
</evidence>
<dbReference type="HOGENOM" id="CLU_060833_0_1_1"/>
<keyword evidence="3" id="KW-1185">Reference proteome</keyword>
<dbReference type="InterPro" id="IPR008030">
    <property type="entry name" value="NmrA-like"/>
</dbReference>
<protein>
    <recommendedName>
        <fullName evidence="1">NmrA-like domain-containing protein</fullName>
    </recommendedName>
</protein>
<dbReference type="PANTHER" id="PTHR43349:SF1">
    <property type="entry name" value="ISOFLAVONE REDUCTASE HOMOLOG IRL"/>
    <property type="match status" value="1"/>
</dbReference>
<evidence type="ECO:0000313" key="2">
    <source>
        <dbReference type="EnsemblPlants" id="LPERR01G00380.1"/>
    </source>
</evidence>
<dbReference type="AlphaFoldDB" id="A0A0D9UVU3"/>